<organism evidence="1 2">
    <name type="scientific">Oryza sativa subsp. japonica</name>
    <name type="common">Rice</name>
    <dbReference type="NCBI Taxonomy" id="39947"/>
    <lineage>
        <taxon>Eukaryota</taxon>
        <taxon>Viridiplantae</taxon>
        <taxon>Streptophyta</taxon>
        <taxon>Embryophyta</taxon>
        <taxon>Tracheophyta</taxon>
        <taxon>Spermatophyta</taxon>
        <taxon>Magnoliopsida</taxon>
        <taxon>Liliopsida</taxon>
        <taxon>Poales</taxon>
        <taxon>Poaceae</taxon>
        <taxon>BOP clade</taxon>
        <taxon>Oryzoideae</taxon>
        <taxon>Oryzeae</taxon>
        <taxon>Oryzinae</taxon>
        <taxon>Oryza</taxon>
        <taxon>Oryza sativa</taxon>
    </lineage>
</organism>
<sequence length="89" mass="9806">MGRRAIKFLGSALGRDCSCSTTVLHCYIFANMSTDNTNTRTGTGKPQLPILGQEEENEVAERFEVMLCGGEMREMRIVSDISLRTGCSI</sequence>
<reference evidence="2" key="2">
    <citation type="journal article" date="2008" name="Nucleic Acids Res.">
        <title>The rice annotation project database (RAP-DB): 2008 update.</title>
        <authorList>
            <consortium name="The rice annotation project (RAP)"/>
        </authorList>
    </citation>
    <scope>GENOME REANNOTATION</scope>
    <source>
        <strain evidence="2">cv. Nipponbare</strain>
    </source>
</reference>
<proteinExistence type="predicted"/>
<reference evidence="2" key="1">
    <citation type="journal article" date="2005" name="Nature">
        <title>The map-based sequence of the rice genome.</title>
        <authorList>
            <consortium name="International rice genome sequencing project (IRGSP)"/>
            <person name="Matsumoto T."/>
            <person name="Wu J."/>
            <person name="Kanamori H."/>
            <person name="Katayose Y."/>
            <person name="Fujisawa M."/>
            <person name="Namiki N."/>
            <person name="Mizuno H."/>
            <person name="Yamamoto K."/>
            <person name="Antonio B.A."/>
            <person name="Baba T."/>
            <person name="Sakata K."/>
            <person name="Nagamura Y."/>
            <person name="Aoki H."/>
            <person name="Arikawa K."/>
            <person name="Arita K."/>
            <person name="Bito T."/>
            <person name="Chiden Y."/>
            <person name="Fujitsuka N."/>
            <person name="Fukunaka R."/>
            <person name="Hamada M."/>
            <person name="Harada C."/>
            <person name="Hayashi A."/>
            <person name="Hijishita S."/>
            <person name="Honda M."/>
            <person name="Hosokawa S."/>
            <person name="Ichikawa Y."/>
            <person name="Idonuma A."/>
            <person name="Iijima M."/>
            <person name="Ikeda M."/>
            <person name="Ikeno M."/>
            <person name="Ito K."/>
            <person name="Ito S."/>
            <person name="Ito T."/>
            <person name="Ito Y."/>
            <person name="Ito Y."/>
            <person name="Iwabuchi A."/>
            <person name="Kamiya K."/>
            <person name="Karasawa W."/>
            <person name="Kurita K."/>
            <person name="Katagiri S."/>
            <person name="Kikuta A."/>
            <person name="Kobayashi H."/>
            <person name="Kobayashi N."/>
            <person name="Machita K."/>
            <person name="Maehara T."/>
            <person name="Masukawa M."/>
            <person name="Mizubayashi T."/>
            <person name="Mukai Y."/>
            <person name="Nagasaki H."/>
            <person name="Nagata Y."/>
            <person name="Naito S."/>
            <person name="Nakashima M."/>
            <person name="Nakama Y."/>
            <person name="Nakamichi Y."/>
            <person name="Nakamura M."/>
            <person name="Meguro A."/>
            <person name="Negishi M."/>
            <person name="Ohta I."/>
            <person name="Ohta T."/>
            <person name="Okamoto M."/>
            <person name="Ono N."/>
            <person name="Saji S."/>
            <person name="Sakaguchi M."/>
            <person name="Sakai K."/>
            <person name="Shibata M."/>
            <person name="Shimokawa T."/>
            <person name="Song J."/>
            <person name="Takazaki Y."/>
            <person name="Terasawa K."/>
            <person name="Tsugane M."/>
            <person name="Tsuji K."/>
            <person name="Ueda S."/>
            <person name="Waki K."/>
            <person name="Yamagata H."/>
            <person name="Yamamoto M."/>
            <person name="Yamamoto S."/>
            <person name="Yamane H."/>
            <person name="Yoshiki S."/>
            <person name="Yoshihara R."/>
            <person name="Yukawa K."/>
            <person name="Zhong H."/>
            <person name="Yano M."/>
            <person name="Yuan Q."/>
            <person name="Ouyang S."/>
            <person name="Liu J."/>
            <person name="Jones K.M."/>
            <person name="Gansberger K."/>
            <person name="Moffat K."/>
            <person name="Hill J."/>
            <person name="Bera J."/>
            <person name="Fadrosh D."/>
            <person name="Jin S."/>
            <person name="Johri S."/>
            <person name="Kim M."/>
            <person name="Overton L."/>
            <person name="Reardon M."/>
            <person name="Tsitrin T."/>
            <person name="Vuong H."/>
            <person name="Weaver B."/>
            <person name="Ciecko A."/>
            <person name="Tallon L."/>
            <person name="Jackson J."/>
            <person name="Pai G."/>
            <person name="Aken S.V."/>
            <person name="Utterback T."/>
            <person name="Reidmuller S."/>
            <person name="Feldblyum T."/>
            <person name="Hsiao J."/>
            <person name="Zismann V."/>
            <person name="Iobst S."/>
            <person name="de Vazeille A.R."/>
            <person name="Buell C.R."/>
            <person name="Ying K."/>
            <person name="Li Y."/>
            <person name="Lu T."/>
            <person name="Huang Y."/>
            <person name="Zhao Q."/>
            <person name="Feng Q."/>
            <person name="Zhang L."/>
            <person name="Zhu J."/>
            <person name="Weng Q."/>
            <person name="Mu J."/>
            <person name="Lu Y."/>
            <person name="Fan D."/>
            <person name="Liu Y."/>
            <person name="Guan J."/>
            <person name="Zhang Y."/>
            <person name="Yu S."/>
            <person name="Liu X."/>
            <person name="Zhang Y."/>
            <person name="Hong G."/>
            <person name="Han B."/>
            <person name="Choisne N."/>
            <person name="Demange N."/>
            <person name="Orjeda G."/>
            <person name="Samain S."/>
            <person name="Cattolico L."/>
            <person name="Pelletier E."/>
            <person name="Couloux A."/>
            <person name="Segurens B."/>
            <person name="Wincker P."/>
            <person name="D'Hont A."/>
            <person name="Scarpelli C."/>
            <person name="Weissenbach J."/>
            <person name="Salanoubat M."/>
            <person name="Quetier F."/>
            <person name="Yu Y."/>
            <person name="Kim H.R."/>
            <person name="Rambo T."/>
            <person name="Currie J."/>
            <person name="Collura K."/>
            <person name="Luo M."/>
            <person name="Yang T."/>
            <person name="Ammiraju J.S.S."/>
            <person name="Engler F."/>
            <person name="Soderlund C."/>
            <person name="Wing R.A."/>
            <person name="Palmer L.E."/>
            <person name="de la Bastide M."/>
            <person name="Spiegel L."/>
            <person name="Nascimento L."/>
            <person name="Zutavern T."/>
            <person name="O'Shaughnessy A."/>
            <person name="Dike S."/>
            <person name="Dedhia N."/>
            <person name="Preston R."/>
            <person name="Balija V."/>
            <person name="McCombie W.R."/>
            <person name="Chow T."/>
            <person name="Chen H."/>
            <person name="Chung M."/>
            <person name="Chen C."/>
            <person name="Shaw J."/>
            <person name="Wu H."/>
            <person name="Hsiao K."/>
            <person name="Chao Y."/>
            <person name="Chu M."/>
            <person name="Cheng C."/>
            <person name="Hour A."/>
            <person name="Lee P."/>
            <person name="Lin S."/>
            <person name="Lin Y."/>
            <person name="Liou J."/>
            <person name="Liu S."/>
            <person name="Hsing Y."/>
            <person name="Raghuvanshi S."/>
            <person name="Mohanty A."/>
            <person name="Bharti A.K."/>
            <person name="Gaur A."/>
            <person name="Gupta V."/>
            <person name="Kumar D."/>
            <person name="Ravi V."/>
            <person name="Vij S."/>
            <person name="Kapur A."/>
            <person name="Khurana P."/>
            <person name="Khurana P."/>
            <person name="Khurana J.P."/>
            <person name="Tyagi A.K."/>
            <person name="Gaikwad K."/>
            <person name="Singh A."/>
            <person name="Dalal V."/>
            <person name="Srivastava S."/>
            <person name="Dixit A."/>
            <person name="Pal A.K."/>
            <person name="Ghazi I.A."/>
            <person name="Yadav M."/>
            <person name="Pandit A."/>
            <person name="Bhargava A."/>
            <person name="Sureshbabu K."/>
            <person name="Batra K."/>
            <person name="Sharma T.R."/>
            <person name="Mohapatra T."/>
            <person name="Singh N.K."/>
            <person name="Messing J."/>
            <person name="Nelson A.B."/>
            <person name="Fuks G."/>
            <person name="Kavchok S."/>
            <person name="Keizer G."/>
            <person name="Linton E."/>
            <person name="Llaca V."/>
            <person name="Song R."/>
            <person name="Tanyolac B."/>
            <person name="Young S."/>
            <person name="Ho-Il K."/>
            <person name="Hahn J.H."/>
            <person name="Sangsakoo G."/>
            <person name="Vanavichit A."/>
            <person name="de Mattos Luiz.A.T."/>
            <person name="Zimmer P.D."/>
            <person name="Malone G."/>
            <person name="Dellagostin O."/>
            <person name="de Oliveira A.C."/>
            <person name="Bevan M."/>
            <person name="Bancroft I."/>
            <person name="Minx P."/>
            <person name="Cordum H."/>
            <person name="Wilson R."/>
            <person name="Cheng Z."/>
            <person name="Jin W."/>
            <person name="Jiang J."/>
            <person name="Leong S.A."/>
            <person name="Iwama H."/>
            <person name="Gojobori T."/>
            <person name="Itoh T."/>
            <person name="Niimura Y."/>
            <person name="Fujii Y."/>
            <person name="Habara T."/>
            <person name="Sakai H."/>
            <person name="Sato Y."/>
            <person name="Wilson G."/>
            <person name="Kumar K."/>
            <person name="McCouch S."/>
            <person name="Juretic N."/>
            <person name="Hoen D."/>
            <person name="Wright S."/>
            <person name="Bruskiewich R."/>
            <person name="Bureau T."/>
            <person name="Miyao A."/>
            <person name="Hirochika H."/>
            <person name="Nishikawa T."/>
            <person name="Kadowaki K."/>
            <person name="Sugiura M."/>
            <person name="Burr B."/>
            <person name="Sasaki T."/>
        </authorList>
    </citation>
    <scope>NUCLEOTIDE SEQUENCE [LARGE SCALE GENOMIC DNA]</scope>
    <source>
        <strain evidence="2">cv. Nipponbare</strain>
    </source>
</reference>
<protein>
    <submittedName>
        <fullName evidence="1">Uncharacterized protein</fullName>
    </submittedName>
</protein>
<gene>
    <name evidence="1" type="primary">OJ1006_D05.13</name>
</gene>
<accession>Q6H8B2</accession>
<dbReference type="EMBL" id="AP004039">
    <property type="protein sequence ID" value="BAD25037.1"/>
    <property type="molecule type" value="Genomic_DNA"/>
</dbReference>
<name>Q6H8B2_ORYSJ</name>
<dbReference type="Proteomes" id="UP000000763">
    <property type="component" value="Chromosome 2"/>
</dbReference>
<evidence type="ECO:0000313" key="1">
    <source>
        <dbReference type="EMBL" id="BAD25037.1"/>
    </source>
</evidence>
<dbReference type="AlphaFoldDB" id="Q6H8B2"/>
<evidence type="ECO:0000313" key="2">
    <source>
        <dbReference type="Proteomes" id="UP000000763"/>
    </source>
</evidence>